<dbReference type="NCBIfam" id="NF003967">
    <property type="entry name" value="PRK05461.1"/>
    <property type="match status" value="1"/>
</dbReference>
<keyword evidence="5" id="KW-1185">Reference proteome</keyword>
<dbReference type="SUPFAM" id="SSF110069">
    <property type="entry name" value="ApaG-like"/>
    <property type="match status" value="1"/>
</dbReference>
<evidence type="ECO:0000256" key="1">
    <source>
        <dbReference type="ARBA" id="ARBA00017693"/>
    </source>
</evidence>
<feature type="domain" description="ApaG" evidence="3">
    <location>
        <begin position="8"/>
        <end position="132"/>
    </location>
</feature>
<dbReference type="AlphaFoldDB" id="A0A1L3ZQQ6"/>
<dbReference type="Gene3D" id="2.60.40.1470">
    <property type="entry name" value="ApaG domain"/>
    <property type="match status" value="1"/>
</dbReference>
<dbReference type="HAMAP" id="MF_00791">
    <property type="entry name" value="ApaG"/>
    <property type="match status" value="1"/>
</dbReference>
<evidence type="ECO:0000259" key="3">
    <source>
        <dbReference type="PROSITE" id="PS51087"/>
    </source>
</evidence>
<dbReference type="STRING" id="1921510.BSL82_00445"/>
<protein>
    <recommendedName>
        <fullName evidence="1 2">Protein ApaG</fullName>
    </recommendedName>
</protein>
<evidence type="ECO:0000256" key="2">
    <source>
        <dbReference type="HAMAP-Rule" id="MF_00791"/>
    </source>
</evidence>
<dbReference type="Proteomes" id="UP000182063">
    <property type="component" value="Chromosome"/>
</dbReference>
<dbReference type="OrthoDB" id="9795226at2"/>
<organism evidence="4 5">
    <name type="scientific">Tardibacter chloracetimidivorans</name>
    <dbReference type="NCBI Taxonomy" id="1921510"/>
    <lineage>
        <taxon>Bacteria</taxon>
        <taxon>Pseudomonadati</taxon>
        <taxon>Pseudomonadota</taxon>
        <taxon>Alphaproteobacteria</taxon>
        <taxon>Sphingomonadales</taxon>
        <taxon>Sphingomonadaceae</taxon>
        <taxon>Tardibacter</taxon>
    </lineage>
</organism>
<dbReference type="InterPro" id="IPR050718">
    <property type="entry name" value="ApaG-like"/>
</dbReference>
<evidence type="ECO:0000313" key="4">
    <source>
        <dbReference type="EMBL" id="API57959.1"/>
    </source>
</evidence>
<dbReference type="PANTHER" id="PTHR47191:SF2">
    <property type="entry name" value="OS05G0170800 PROTEIN"/>
    <property type="match status" value="1"/>
</dbReference>
<accession>A0A1L3ZQQ6</accession>
<dbReference type="PANTHER" id="PTHR47191">
    <property type="entry name" value="OS05G0170800 PROTEIN"/>
    <property type="match status" value="1"/>
</dbReference>
<evidence type="ECO:0000313" key="5">
    <source>
        <dbReference type="Proteomes" id="UP000182063"/>
    </source>
</evidence>
<dbReference type="InterPro" id="IPR036767">
    <property type="entry name" value="ApaG_sf"/>
</dbReference>
<dbReference type="InterPro" id="IPR023065">
    <property type="entry name" value="Uncharacterised_ApaG"/>
</dbReference>
<sequence length="132" mass="14404">MKALFPHAATTRGVTVRVVVSYLADQSQPTDGRWFWAYHVRIENEGEGQVQLLSRHWLIRDGNGVLHEVKGDGVIGEQPVIEPGGAYDYVSACPLGTRNGSMEGSYQMVAEDGGTFDAVIPRFELTVPAVTT</sequence>
<dbReference type="EMBL" id="CP018221">
    <property type="protein sequence ID" value="API57959.1"/>
    <property type="molecule type" value="Genomic_DNA"/>
</dbReference>
<dbReference type="Pfam" id="PF04379">
    <property type="entry name" value="DUF525"/>
    <property type="match status" value="1"/>
</dbReference>
<gene>
    <name evidence="2" type="primary">apaG</name>
    <name evidence="4" type="ORF">BSL82_00445</name>
</gene>
<dbReference type="KEGG" id="sphj:BSL82_00445"/>
<reference evidence="5" key="1">
    <citation type="submission" date="2016-11" db="EMBL/GenBank/DDBJ databases">
        <title>Complete Genome Sequence of alachlor-degrading Sphingomonas sp. strain JJ-A5.</title>
        <authorList>
            <person name="Lee H."/>
            <person name="Ka J.-O."/>
        </authorList>
    </citation>
    <scope>NUCLEOTIDE SEQUENCE [LARGE SCALE GENOMIC DNA]</scope>
    <source>
        <strain evidence="5">JJ-A5</strain>
    </source>
</reference>
<name>A0A1L3ZQQ6_9SPHN</name>
<proteinExistence type="inferred from homology"/>
<dbReference type="RefSeq" id="WP_072595535.1">
    <property type="nucleotide sequence ID" value="NZ_CP018221.1"/>
</dbReference>
<dbReference type="PROSITE" id="PS51087">
    <property type="entry name" value="APAG"/>
    <property type="match status" value="1"/>
</dbReference>
<dbReference type="InterPro" id="IPR007474">
    <property type="entry name" value="ApaG_domain"/>
</dbReference>